<dbReference type="GO" id="GO:0006355">
    <property type="term" value="P:regulation of DNA-templated transcription"/>
    <property type="evidence" value="ECO:0007669"/>
    <property type="project" value="UniProtKB-ARBA"/>
</dbReference>
<evidence type="ECO:0000256" key="2">
    <source>
        <dbReference type="ARBA" id="ARBA00022737"/>
    </source>
</evidence>
<dbReference type="SUPFAM" id="SSF46689">
    <property type="entry name" value="Homeodomain-like"/>
    <property type="match status" value="1"/>
</dbReference>
<dbReference type="Proteomes" id="UP000652761">
    <property type="component" value="Unassembled WGS sequence"/>
</dbReference>
<dbReference type="GO" id="GO:0000976">
    <property type="term" value="F:transcription cis-regulatory region binding"/>
    <property type="evidence" value="ECO:0007669"/>
    <property type="project" value="UniProtKB-ARBA"/>
</dbReference>
<dbReference type="AlphaFoldDB" id="A0A843W9I1"/>
<feature type="compositionally biased region" description="Basic and acidic residues" evidence="7">
    <location>
        <begin position="166"/>
        <end position="175"/>
    </location>
</feature>
<feature type="domain" description="HTH myb-type" evidence="9">
    <location>
        <begin position="9"/>
        <end position="65"/>
    </location>
</feature>
<keyword evidence="6" id="KW-0539">Nucleus</keyword>
<dbReference type="InterPro" id="IPR015495">
    <property type="entry name" value="Myb_TF_plants"/>
</dbReference>
<gene>
    <name evidence="10" type="ORF">Taro_036352</name>
</gene>
<evidence type="ECO:0000259" key="8">
    <source>
        <dbReference type="PROSITE" id="PS50090"/>
    </source>
</evidence>
<name>A0A843W9I1_COLES</name>
<reference evidence="10" key="1">
    <citation type="submission" date="2017-07" db="EMBL/GenBank/DDBJ databases">
        <title>Taro Niue Genome Assembly and Annotation.</title>
        <authorList>
            <person name="Atibalentja N."/>
            <person name="Keating K."/>
            <person name="Fields C.J."/>
        </authorList>
    </citation>
    <scope>NUCLEOTIDE SEQUENCE</scope>
    <source>
        <strain evidence="10">Niue_2</strain>
        <tissue evidence="10">Leaf</tissue>
    </source>
</reference>
<evidence type="ECO:0000256" key="1">
    <source>
        <dbReference type="ARBA" id="ARBA00004123"/>
    </source>
</evidence>
<sequence length="232" mass="26108">MGRKPCCEKFGLKRGPWTVDEDQKLINFILNHGIQCWRLVPQLAGLMRCGKSCRLRWTNYLRPDLKKGALSEAEEDQIIQLHARLGNRLLMFFFPLIHVDNFQPLNQNHWNTRIKKRLRLLGVDPATHKPITQSDLSAGGPATEAEASEEQALKTSDVPPSINTTSHEELPADRKEIAFPEGELMWGRSSTEETMKSAADPSTSCRALFSLNDSSHDSSIVSGFQATTHLSW</sequence>
<dbReference type="Gene3D" id="1.10.10.60">
    <property type="entry name" value="Homeodomain-like"/>
    <property type="match status" value="1"/>
</dbReference>
<keyword evidence="11" id="KW-1185">Reference proteome</keyword>
<dbReference type="PANTHER" id="PTHR47994:SF5">
    <property type="entry name" value="F14D16.11-RELATED"/>
    <property type="match status" value="1"/>
</dbReference>
<dbReference type="Pfam" id="PF00249">
    <property type="entry name" value="Myb_DNA-binding"/>
    <property type="match status" value="1"/>
</dbReference>
<dbReference type="GO" id="GO:0005634">
    <property type="term" value="C:nucleus"/>
    <property type="evidence" value="ECO:0007669"/>
    <property type="project" value="UniProtKB-SubCell"/>
</dbReference>
<dbReference type="PANTHER" id="PTHR47994">
    <property type="entry name" value="F14D16.11-RELATED"/>
    <property type="match status" value="1"/>
</dbReference>
<keyword evidence="5" id="KW-0804">Transcription</keyword>
<evidence type="ECO:0000313" key="10">
    <source>
        <dbReference type="EMBL" id="MQM03568.1"/>
    </source>
</evidence>
<evidence type="ECO:0000256" key="5">
    <source>
        <dbReference type="ARBA" id="ARBA00023163"/>
    </source>
</evidence>
<keyword evidence="4" id="KW-0238">DNA-binding</keyword>
<evidence type="ECO:0000313" key="11">
    <source>
        <dbReference type="Proteomes" id="UP000652761"/>
    </source>
</evidence>
<accession>A0A843W9I1</accession>
<evidence type="ECO:0000256" key="6">
    <source>
        <dbReference type="ARBA" id="ARBA00023242"/>
    </source>
</evidence>
<dbReference type="PROSITE" id="PS51294">
    <property type="entry name" value="HTH_MYB"/>
    <property type="match status" value="1"/>
</dbReference>
<evidence type="ECO:0000256" key="7">
    <source>
        <dbReference type="SAM" id="MobiDB-lite"/>
    </source>
</evidence>
<proteinExistence type="predicted"/>
<feature type="domain" description="Myb-like" evidence="8">
    <location>
        <begin position="9"/>
        <end position="61"/>
    </location>
</feature>
<keyword evidence="2" id="KW-0677">Repeat</keyword>
<evidence type="ECO:0000259" key="9">
    <source>
        <dbReference type="PROSITE" id="PS51294"/>
    </source>
</evidence>
<dbReference type="EMBL" id="NMUH01003057">
    <property type="protein sequence ID" value="MQM03568.1"/>
    <property type="molecule type" value="Genomic_DNA"/>
</dbReference>
<keyword evidence="3" id="KW-0805">Transcription regulation</keyword>
<dbReference type="PROSITE" id="PS50090">
    <property type="entry name" value="MYB_LIKE"/>
    <property type="match status" value="1"/>
</dbReference>
<protein>
    <submittedName>
        <fullName evidence="10">Uncharacterized protein</fullName>
    </submittedName>
</protein>
<organism evidence="10 11">
    <name type="scientific">Colocasia esculenta</name>
    <name type="common">Wild taro</name>
    <name type="synonym">Arum esculentum</name>
    <dbReference type="NCBI Taxonomy" id="4460"/>
    <lineage>
        <taxon>Eukaryota</taxon>
        <taxon>Viridiplantae</taxon>
        <taxon>Streptophyta</taxon>
        <taxon>Embryophyta</taxon>
        <taxon>Tracheophyta</taxon>
        <taxon>Spermatophyta</taxon>
        <taxon>Magnoliopsida</taxon>
        <taxon>Liliopsida</taxon>
        <taxon>Araceae</taxon>
        <taxon>Aroideae</taxon>
        <taxon>Colocasieae</taxon>
        <taxon>Colocasia</taxon>
    </lineage>
</organism>
<dbReference type="GO" id="GO:0046394">
    <property type="term" value="P:carboxylic acid biosynthetic process"/>
    <property type="evidence" value="ECO:0007669"/>
    <property type="project" value="UniProtKB-ARBA"/>
</dbReference>
<evidence type="ECO:0000256" key="4">
    <source>
        <dbReference type="ARBA" id="ARBA00023125"/>
    </source>
</evidence>
<dbReference type="InterPro" id="IPR001005">
    <property type="entry name" value="SANT/Myb"/>
</dbReference>
<comment type="caution">
    <text evidence="10">The sequence shown here is derived from an EMBL/GenBank/DDBJ whole genome shotgun (WGS) entry which is preliminary data.</text>
</comment>
<dbReference type="CDD" id="cd00167">
    <property type="entry name" value="SANT"/>
    <property type="match status" value="1"/>
</dbReference>
<dbReference type="OrthoDB" id="2143914at2759"/>
<dbReference type="InterPro" id="IPR017930">
    <property type="entry name" value="Myb_dom"/>
</dbReference>
<comment type="subcellular location">
    <subcellularLocation>
        <location evidence="1">Nucleus</location>
    </subcellularLocation>
</comment>
<evidence type="ECO:0000256" key="3">
    <source>
        <dbReference type="ARBA" id="ARBA00023015"/>
    </source>
</evidence>
<dbReference type="InterPro" id="IPR009057">
    <property type="entry name" value="Homeodomain-like_sf"/>
</dbReference>
<dbReference type="SMART" id="SM00717">
    <property type="entry name" value="SANT"/>
    <property type="match status" value="1"/>
</dbReference>
<feature type="region of interest" description="Disordered" evidence="7">
    <location>
        <begin position="149"/>
        <end position="175"/>
    </location>
</feature>
<dbReference type="FunFam" id="1.10.10.60:FF:000069">
    <property type="entry name" value="MYB transcription factor"/>
    <property type="match status" value="1"/>
</dbReference>
<feature type="non-terminal residue" evidence="10">
    <location>
        <position position="232"/>
    </location>
</feature>